<organism evidence="2 3">
    <name type="scientific">Novosphingobium resinovorum</name>
    <dbReference type="NCBI Taxonomy" id="158500"/>
    <lineage>
        <taxon>Bacteria</taxon>
        <taxon>Pseudomonadati</taxon>
        <taxon>Pseudomonadota</taxon>
        <taxon>Alphaproteobacteria</taxon>
        <taxon>Sphingomonadales</taxon>
        <taxon>Sphingomonadaceae</taxon>
        <taxon>Novosphingobium</taxon>
    </lineage>
</organism>
<proteinExistence type="predicted"/>
<keyword evidence="1" id="KW-0732">Signal</keyword>
<accession>A0A031IZA3</accession>
<dbReference type="Proteomes" id="UP000024329">
    <property type="component" value="Unassembled WGS sequence"/>
</dbReference>
<evidence type="ECO:0000313" key="3">
    <source>
        <dbReference type="Proteomes" id="UP000024329"/>
    </source>
</evidence>
<sequence length="196" mass="22243">MRQLMLCVSCLAIGIAISDPAYSQATTNQETLVRDCPADSPIWRVEIRAGKQHLKTRWRISSWRDLDTRFGDTVNESLNAIRYVVPSDDSNRSRWPEAPLWQAVRQEVSEDLFEMRNFADPDLIKSVQRDEHDKLLAQQMTGLLSTRAAILGIVSAEIRDFAHATGKEMAYTIEANPDHFTKKLASAAGRYHIQDN</sequence>
<evidence type="ECO:0000313" key="2">
    <source>
        <dbReference type="EMBL" id="EZP66362.1"/>
    </source>
</evidence>
<gene>
    <name evidence="2" type="ORF">BV97_05757</name>
</gene>
<comment type="caution">
    <text evidence="2">The sequence shown here is derived from an EMBL/GenBank/DDBJ whole genome shotgun (WGS) entry which is preliminary data.</text>
</comment>
<feature type="chain" id="PRO_5001551203" evidence="1">
    <location>
        <begin position="24"/>
        <end position="196"/>
    </location>
</feature>
<protein>
    <submittedName>
        <fullName evidence="2">Uncharacterized protein</fullName>
    </submittedName>
</protein>
<dbReference type="AlphaFoldDB" id="A0A031IZA3"/>
<reference evidence="2 3" key="1">
    <citation type="submission" date="2014-03" db="EMBL/GenBank/DDBJ databases">
        <title>Whole genome sequence of Novosphingobium resinovorum KF1.</title>
        <authorList>
            <person name="Gan H.M."/>
            <person name="Gan H.Y."/>
            <person name="Chew T.H."/>
            <person name="Savka M.A."/>
        </authorList>
    </citation>
    <scope>NUCLEOTIDE SEQUENCE [LARGE SCALE GENOMIC DNA]</scope>
    <source>
        <strain evidence="2 3">KF1</strain>
    </source>
</reference>
<name>A0A031IZA3_9SPHN</name>
<feature type="signal peptide" evidence="1">
    <location>
        <begin position="1"/>
        <end position="23"/>
    </location>
</feature>
<evidence type="ECO:0000256" key="1">
    <source>
        <dbReference type="SAM" id="SignalP"/>
    </source>
</evidence>
<dbReference type="EMBL" id="JFYZ01000099">
    <property type="protein sequence ID" value="EZP66362.1"/>
    <property type="molecule type" value="Genomic_DNA"/>
</dbReference>
<dbReference type="eggNOG" id="ENOG5032K0W">
    <property type="taxonomic scope" value="Bacteria"/>
</dbReference>